<dbReference type="Proteomes" id="UP000813461">
    <property type="component" value="Unassembled WGS sequence"/>
</dbReference>
<organism evidence="1 2">
    <name type="scientific">Paraphoma chrysanthemicola</name>
    <dbReference type="NCBI Taxonomy" id="798071"/>
    <lineage>
        <taxon>Eukaryota</taxon>
        <taxon>Fungi</taxon>
        <taxon>Dikarya</taxon>
        <taxon>Ascomycota</taxon>
        <taxon>Pezizomycotina</taxon>
        <taxon>Dothideomycetes</taxon>
        <taxon>Pleosporomycetidae</taxon>
        <taxon>Pleosporales</taxon>
        <taxon>Pleosporineae</taxon>
        <taxon>Phaeosphaeriaceae</taxon>
        <taxon>Paraphoma</taxon>
    </lineage>
</organism>
<keyword evidence="2" id="KW-1185">Reference proteome</keyword>
<name>A0A8K0R6M5_9PLEO</name>
<comment type="caution">
    <text evidence="1">The sequence shown here is derived from an EMBL/GenBank/DDBJ whole genome shotgun (WGS) entry which is preliminary data.</text>
</comment>
<protein>
    <submittedName>
        <fullName evidence="1">Uncharacterized protein</fullName>
    </submittedName>
</protein>
<accession>A0A8K0R6M5</accession>
<evidence type="ECO:0000313" key="2">
    <source>
        <dbReference type="Proteomes" id="UP000813461"/>
    </source>
</evidence>
<gene>
    <name evidence="1" type="ORF">FB567DRAFT_333550</name>
</gene>
<proteinExistence type="predicted"/>
<reference evidence="1" key="1">
    <citation type="journal article" date="2021" name="Nat. Commun.">
        <title>Genetic determinants of endophytism in the Arabidopsis root mycobiome.</title>
        <authorList>
            <person name="Mesny F."/>
            <person name="Miyauchi S."/>
            <person name="Thiergart T."/>
            <person name="Pickel B."/>
            <person name="Atanasova L."/>
            <person name="Karlsson M."/>
            <person name="Huettel B."/>
            <person name="Barry K.W."/>
            <person name="Haridas S."/>
            <person name="Chen C."/>
            <person name="Bauer D."/>
            <person name="Andreopoulos W."/>
            <person name="Pangilinan J."/>
            <person name="LaButti K."/>
            <person name="Riley R."/>
            <person name="Lipzen A."/>
            <person name="Clum A."/>
            <person name="Drula E."/>
            <person name="Henrissat B."/>
            <person name="Kohler A."/>
            <person name="Grigoriev I.V."/>
            <person name="Martin F.M."/>
            <person name="Hacquard S."/>
        </authorList>
    </citation>
    <scope>NUCLEOTIDE SEQUENCE</scope>
    <source>
        <strain evidence="1">MPI-SDFR-AT-0120</strain>
    </source>
</reference>
<sequence>MSFLVYANSLCLGSAMTSRLDANPCFASIIHRPALKSAVSCYFDAHLACCYVEVPKHVAITDARQRFGISCFDWAFGSRICA</sequence>
<dbReference type="EMBL" id="JAGMVJ010000008">
    <property type="protein sequence ID" value="KAH7088215.1"/>
    <property type="molecule type" value="Genomic_DNA"/>
</dbReference>
<dbReference type="AlphaFoldDB" id="A0A8K0R6M5"/>
<evidence type="ECO:0000313" key="1">
    <source>
        <dbReference type="EMBL" id="KAH7088215.1"/>
    </source>
</evidence>